<evidence type="ECO:0000256" key="7">
    <source>
        <dbReference type="ARBA" id="ARBA00023004"/>
    </source>
</evidence>
<accession>A0ABR0VUZ7</accession>
<feature type="transmembrane region" description="Helical" evidence="10">
    <location>
        <begin position="35"/>
        <end position="58"/>
    </location>
</feature>
<keyword evidence="12" id="KW-1185">Reference proteome</keyword>
<organism evidence="11 12">
    <name type="scientific">Rehmannia glutinosa</name>
    <name type="common">Chinese foxglove</name>
    <dbReference type="NCBI Taxonomy" id="99300"/>
    <lineage>
        <taxon>Eukaryota</taxon>
        <taxon>Viridiplantae</taxon>
        <taxon>Streptophyta</taxon>
        <taxon>Embryophyta</taxon>
        <taxon>Tracheophyta</taxon>
        <taxon>Spermatophyta</taxon>
        <taxon>Magnoliopsida</taxon>
        <taxon>eudicotyledons</taxon>
        <taxon>Gunneridae</taxon>
        <taxon>Pentapetalae</taxon>
        <taxon>asterids</taxon>
        <taxon>lamiids</taxon>
        <taxon>Lamiales</taxon>
        <taxon>Orobanchaceae</taxon>
        <taxon>Rehmannieae</taxon>
        <taxon>Rehmannia</taxon>
    </lineage>
</organism>
<keyword evidence="5 9" id="KW-0479">Metal-binding</keyword>
<dbReference type="InterPro" id="IPR036396">
    <property type="entry name" value="Cyt_P450_sf"/>
</dbReference>
<keyword evidence="10" id="KW-1133">Transmembrane helix</keyword>
<comment type="cofactor">
    <cofactor evidence="1">
        <name>heme</name>
        <dbReference type="ChEBI" id="CHEBI:30413"/>
    </cofactor>
</comment>
<dbReference type="EMBL" id="JABTTQ020000498">
    <property type="protein sequence ID" value="KAK6139142.1"/>
    <property type="molecule type" value="Genomic_DNA"/>
</dbReference>
<dbReference type="Pfam" id="PF00067">
    <property type="entry name" value="p450"/>
    <property type="match status" value="1"/>
</dbReference>
<gene>
    <name evidence="11" type="ORF">DH2020_027114</name>
</gene>
<dbReference type="InterPro" id="IPR051996">
    <property type="entry name" value="Cytochrome_P450_78A"/>
</dbReference>
<protein>
    <recommendedName>
        <fullName evidence="13">Cytochrome P450 78A5-like</fullName>
    </recommendedName>
</protein>
<dbReference type="PROSITE" id="PS00086">
    <property type="entry name" value="CYTOCHROME_P450"/>
    <property type="match status" value="1"/>
</dbReference>
<dbReference type="Proteomes" id="UP001318860">
    <property type="component" value="Unassembled WGS sequence"/>
</dbReference>
<sequence>MEPILIWFAFLLIPYCCFAISFYQTAAWSLTLLLLFFYIFIISLFLNLCFVVPGGFAWKNHLKELSWNTFLGLLPQMGPLAHRKLAVMASLSHAKRLMAVSLGSTRVIISSHPETAKEILCGAAFSDRPIRESTRLLMFDRAIGFAPYGMYWRHLRRIASSHMFSPKRIASLEGFRQVIANNIIEKVCEEMSERGFVELRGILQKSSLDNVLESVFGISDLGNNNNNNIGNNKWDELGLMVKEGYELIGEFNWADYFLLGFLDFCGVKKRCHKLASRVSVLVSRIIEERRINGDFKMRNDFLSVLLSLPQEDLLSDADMVAVLWEMVFRGVDNVAILLEWTMARIVLHQDIQAKAQHEIDMYVGQDRHVQDSDIANLPYLQAIIKEVLRLHPPGPLLSWARLSIHDVHLDKCFIPAGTTAMVNMWAIAHDPSVWADPWTFRPERFMEGDFSIMGSDLRLAPFGSGRRACPGKALGLATVQLWVARILQKFKWLPSQAVDLGECLKLSLEMKKPLRCYAVARSVNN</sequence>
<dbReference type="InterPro" id="IPR017972">
    <property type="entry name" value="Cyt_P450_CS"/>
</dbReference>
<dbReference type="Gene3D" id="1.10.630.10">
    <property type="entry name" value="Cytochrome P450"/>
    <property type="match status" value="1"/>
</dbReference>
<evidence type="ECO:0000256" key="9">
    <source>
        <dbReference type="RuleBase" id="RU000461"/>
    </source>
</evidence>
<dbReference type="PANTHER" id="PTHR47946">
    <property type="entry name" value="CYTOCHROME P450 78A7-RELATED"/>
    <property type="match status" value="1"/>
</dbReference>
<evidence type="ECO:0000256" key="1">
    <source>
        <dbReference type="ARBA" id="ARBA00001971"/>
    </source>
</evidence>
<evidence type="ECO:0000313" key="11">
    <source>
        <dbReference type="EMBL" id="KAK6139142.1"/>
    </source>
</evidence>
<dbReference type="PRINTS" id="PR00463">
    <property type="entry name" value="EP450I"/>
</dbReference>
<evidence type="ECO:0000256" key="4">
    <source>
        <dbReference type="ARBA" id="ARBA00022617"/>
    </source>
</evidence>
<keyword evidence="8 9" id="KW-0503">Monooxygenase</keyword>
<evidence type="ECO:0000256" key="6">
    <source>
        <dbReference type="ARBA" id="ARBA00023002"/>
    </source>
</evidence>
<keyword evidence="4 9" id="KW-0349">Heme</keyword>
<comment type="similarity">
    <text evidence="3 9">Belongs to the cytochrome P450 family.</text>
</comment>
<dbReference type="PANTHER" id="PTHR47946:SF13">
    <property type="entry name" value="CYTOCHROME P450 FAMILY PROTEIN, EXPRESSED"/>
    <property type="match status" value="1"/>
</dbReference>
<evidence type="ECO:0000313" key="12">
    <source>
        <dbReference type="Proteomes" id="UP001318860"/>
    </source>
</evidence>
<evidence type="ECO:0000256" key="5">
    <source>
        <dbReference type="ARBA" id="ARBA00022723"/>
    </source>
</evidence>
<dbReference type="SUPFAM" id="SSF48264">
    <property type="entry name" value="Cytochrome P450"/>
    <property type="match status" value="1"/>
</dbReference>
<name>A0ABR0VUZ7_REHGL</name>
<dbReference type="InterPro" id="IPR002401">
    <property type="entry name" value="Cyt_P450_E_grp-I"/>
</dbReference>
<comment type="subcellular location">
    <subcellularLocation>
        <location evidence="2">Membrane</location>
        <topology evidence="2">Single-pass membrane protein</topology>
    </subcellularLocation>
</comment>
<proteinExistence type="inferred from homology"/>
<dbReference type="PRINTS" id="PR00385">
    <property type="entry name" value="P450"/>
</dbReference>
<evidence type="ECO:0000256" key="3">
    <source>
        <dbReference type="ARBA" id="ARBA00010617"/>
    </source>
</evidence>
<keyword evidence="10" id="KW-0472">Membrane</keyword>
<keyword evidence="7 9" id="KW-0408">Iron</keyword>
<reference evidence="11 12" key="1">
    <citation type="journal article" date="2021" name="Comput. Struct. Biotechnol. J.">
        <title>De novo genome assembly of the potent medicinal plant Rehmannia glutinosa using nanopore technology.</title>
        <authorList>
            <person name="Ma L."/>
            <person name="Dong C."/>
            <person name="Song C."/>
            <person name="Wang X."/>
            <person name="Zheng X."/>
            <person name="Niu Y."/>
            <person name="Chen S."/>
            <person name="Feng W."/>
        </authorList>
    </citation>
    <scope>NUCLEOTIDE SEQUENCE [LARGE SCALE GENOMIC DNA]</scope>
    <source>
        <strain evidence="11">DH-2019</strain>
    </source>
</reference>
<dbReference type="InterPro" id="IPR001128">
    <property type="entry name" value="Cyt_P450"/>
</dbReference>
<evidence type="ECO:0008006" key="13">
    <source>
        <dbReference type="Google" id="ProtNLM"/>
    </source>
</evidence>
<comment type="caution">
    <text evidence="11">The sequence shown here is derived from an EMBL/GenBank/DDBJ whole genome shotgun (WGS) entry which is preliminary data.</text>
</comment>
<evidence type="ECO:0000256" key="2">
    <source>
        <dbReference type="ARBA" id="ARBA00004167"/>
    </source>
</evidence>
<keyword evidence="10" id="KW-0812">Transmembrane</keyword>
<evidence type="ECO:0000256" key="10">
    <source>
        <dbReference type="SAM" id="Phobius"/>
    </source>
</evidence>
<evidence type="ECO:0000256" key="8">
    <source>
        <dbReference type="ARBA" id="ARBA00023033"/>
    </source>
</evidence>
<keyword evidence="6 9" id="KW-0560">Oxidoreductase</keyword>